<dbReference type="GeneID" id="72002395"/>
<comment type="caution">
    <text evidence="1">The sequence shown here is derived from an EMBL/GenBank/DDBJ whole genome shotgun (WGS) entry which is preliminary data.</text>
</comment>
<organism evidence="1 2">
    <name type="scientific">Rhodofomes roseus</name>
    <dbReference type="NCBI Taxonomy" id="34475"/>
    <lineage>
        <taxon>Eukaryota</taxon>
        <taxon>Fungi</taxon>
        <taxon>Dikarya</taxon>
        <taxon>Basidiomycota</taxon>
        <taxon>Agaricomycotina</taxon>
        <taxon>Agaricomycetes</taxon>
        <taxon>Polyporales</taxon>
        <taxon>Rhodofomes</taxon>
    </lineage>
</organism>
<accession>A0ABQ8KA89</accession>
<keyword evidence="2" id="KW-1185">Reference proteome</keyword>
<proteinExistence type="predicted"/>
<sequence length="154" mass="16545">MSPPVPVSEDPVVVCARTLLQKSSSVRRSIASGYRFARYAAYTKLGPCQRVTELSVVRLGGHVTDAAQPDKTQSTDGHKAGHEACRVADVADASIGQGSTSKLAPWKRIRRQAYGLPPFTAFSSNIGAGIAIHDNAEDRKLLYHVTARNVTAEL</sequence>
<dbReference type="EMBL" id="JADCUA010000015">
    <property type="protein sequence ID" value="KAH9834421.1"/>
    <property type="molecule type" value="Genomic_DNA"/>
</dbReference>
<dbReference type="Proteomes" id="UP000814176">
    <property type="component" value="Unassembled WGS sequence"/>
</dbReference>
<gene>
    <name evidence="1" type="ORF">C8Q71DRAFT_725016</name>
</gene>
<evidence type="ECO:0000313" key="2">
    <source>
        <dbReference type="Proteomes" id="UP000814176"/>
    </source>
</evidence>
<evidence type="ECO:0000313" key="1">
    <source>
        <dbReference type="EMBL" id="KAH9834421.1"/>
    </source>
</evidence>
<name>A0ABQ8KA89_9APHY</name>
<dbReference type="RefSeq" id="XP_047776952.1">
    <property type="nucleotide sequence ID" value="XM_047921663.1"/>
</dbReference>
<reference evidence="1 2" key="1">
    <citation type="journal article" date="2021" name="Environ. Microbiol.">
        <title>Gene family expansions and transcriptome signatures uncover fungal adaptations to wood decay.</title>
        <authorList>
            <person name="Hage H."/>
            <person name="Miyauchi S."/>
            <person name="Viragh M."/>
            <person name="Drula E."/>
            <person name="Min B."/>
            <person name="Chaduli D."/>
            <person name="Navarro D."/>
            <person name="Favel A."/>
            <person name="Norest M."/>
            <person name="Lesage-Meessen L."/>
            <person name="Balint B."/>
            <person name="Merenyi Z."/>
            <person name="de Eugenio L."/>
            <person name="Morin E."/>
            <person name="Martinez A.T."/>
            <person name="Baldrian P."/>
            <person name="Stursova M."/>
            <person name="Martinez M.J."/>
            <person name="Novotny C."/>
            <person name="Magnuson J.K."/>
            <person name="Spatafora J.W."/>
            <person name="Maurice S."/>
            <person name="Pangilinan J."/>
            <person name="Andreopoulos W."/>
            <person name="LaButti K."/>
            <person name="Hundley H."/>
            <person name="Na H."/>
            <person name="Kuo A."/>
            <person name="Barry K."/>
            <person name="Lipzen A."/>
            <person name="Henrissat B."/>
            <person name="Riley R."/>
            <person name="Ahrendt S."/>
            <person name="Nagy L.G."/>
            <person name="Grigoriev I.V."/>
            <person name="Martin F."/>
            <person name="Rosso M.N."/>
        </authorList>
    </citation>
    <scope>NUCLEOTIDE SEQUENCE [LARGE SCALE GENOMIC DNA]</scope>
    <source>
        <strain evidence="1 2">CIRM-BRFM 1785</strain>
    </source>
</reference>
<protein>
    <submittedName>
        <fullName evidence="1">Uncharacterized protein</fullName>
    </submittedName>
</protein>